<dbReference type="Proteomes" id="UP001281003">
    <property type="component" value="Unassembled WGS sequence"/>
</dbReference>
<reference evidence="3" key="2">
    <citation type="submission" date="2023-07" db="EMBL/GenBank/DDBJ databases">
        <authorList>
            <consortium name="Lawrence Berkeley National Laboratory"/>
            <person name="Haridas S."/>
            <person name="Hensen N."/>
            <person name="Bonometti L."/>
            <person name="Westerberg I."/>
            <person name="Brannstrom I.O."/>
            <person name="Guillou S."/>
            <person name="Cros-Aarteil S."/>
            <person name="Calhoun S."/>
            <person name="Kuo A."/>
            <person name="Mondo S."/>
            <person name="Pangilinan J."/>
            <person name="Riley R."/>
            <person name="LaButti K."/>
            <person name="Andreopoulos B."/>
            <person name="Lipzen A."/>
            <person name="Chen C."/>
            <person name="Yanf M."/>
            <person name="Daum C."/>
            <person name="Ng V."/>
            <person name="Clum A."/>
            <person name="Steindorff A."/>
            <person name="Ohm R."/>
            <person name="Martin F."/>
            <person name="Silar P."/>
            <person name="Natvig D."/>
            <person name="Lalanne C."/>
            <person name="Gautier V."/>
            <person name="Ament-velasquez S.L."/>
            <person name="Kruys A."/>
            <person name="Hutchinson M.I."/>
            <person name="Powell A.J."/>
            <person name="Barry K."/>
            <person name="Miller A.N."/>
            <person name="Grigoriev I.V."/>
            <person name="Debuchy R."/>
            <person name="Gladieux P."/>
            <person name="Thoren M.H."/>
            <person name="Johannesson H."/>
        </authorList>
    </citation>
    <scope>NUCLEOTIDE SEQUENCE</scope>
    <source>
        <strain evidence="3">FGSC 1904</strain>
    </source>
</reference>
<organism evidence="3 4">
    <name type="scientific">Sordaria brevicollis</name>
    <dbReference type="NCBI Taxonomy" id="83679"/>
    <lineage>
        <taxon>Eukaryota</taxon>
        <taxon>Fungi</taxon>
        <taxon>Dikarya</taxon>
        <taxon>Ascomycota</taxon>
        <taxon>Pezizomycotina</taxon>
        <taxon>Sordariomycetes</taxon>
        <taxon>Sordariomycetidae</taxon>
        <taxon>Sordariales</taxon>
        <taxon>Sordariaceae</taxon>
        <taxon>Sordaria</taxon>
    </lineage>
</organism>
<evidence type="ECO:0000313" key="3">
    <source>
        <dbReference type="EMBL" id="KAK3392304.1"/>
    </source>
</evidence>
<dbReference type="InterPro" id="IPR045518">
    <property type="entry name" value="2EXR"/>
</dbReference>
<feature type="compositionally biased region" description="Basic and acidic residues" evidence="1">
    <location>
        <begin position="112"/>
        <end position="131"/>
    </location>
</feature>
<feature type="compositionally biased region" description="Basic and acidic residues" evidence="1">
    <location>
        <begin position="1"/>
        <end position="18"/>
    </location>
</feature>
<proteinExistence type="predicted"/>
<protein>
    <recommendedName>
        <fullName evidence="2">2EXR domain-containing protein</fullName>
    </recommendedName>
</protein>
<gene>
    <name evidence="3" type="ORF">B0T20DRAFT_395944</name>
</gene>
<accession>A0AAE0U6K8</accession>
<keyword evidence="4" id="KW-1185">Reference proteome</keyword>
<dbReference type="EMBL" id="JAUTDP010000011">
    <property type="protein sequence ID" value="KAK3392304.1"/>
    <property type="molecule type" value="Genomic_DNA"/>
</dbReference>
<evidence type="ECO:0000256" key="1">
    <source>
        <dbReference type="SAM" id="MobiDB-lite"/>
    </source>
</evidence>
<feature type="domain" description="2EXR" evidence="2">
    <location>
        <begin position="65"/>
        <end position="174"/>
    </location>
</feature>
<evidence type="ECO:0000313" key="4">
    <source>
        <dbReference type="Proteomes" id="UP001281003"/>
    </source>
</evidence>
<dbReference type="AlphaFoldDB" id="A0AAE0U6K8"/>
<name>A0AAE0U6K8_SORBR</name>
<feature type="region of interest" description="Disordered" evidence="1">
    <location>
        <begin position="99"/>
        <end position="134"/>
    </location>
</feature>
<comment type="caution">
    <text evidence="3">The sequence shown here is derived from an EMBL/GenBank/DDBJ whole genome shotgun (WGS) entry which is preliminary data.</text>
</comment>
<dbReference type="Pfam" id="PF20150">
    <property type="entry name" value="2EXR"/>
    <property type="match status" value="1"/>
</dbReference>
<feature type="region of interest" description="Disordered" evidence="1">
    <location>
        <begin position="1"/>
        <end position="29"/>
    </location>
</feature>
<evidence type="ECO:0000259" key="2">
    <source>
        <dbReference type="Pfam" id="PF20150"/>
    </source>
</evidence>
<reference evidence="3" key="1">
    <citation type="journal article" date="2023" name="Mol. Phylogenet. Evol.">
        <title>Genome-scale phylogeny and comparative genomics of the fungal order Sordariales.</title>
        <authorList>
            <person name="Hensen N."/>
            <person name="Bonometti L."/>
            <person name="Westerberg I."/>
            <person name="Brannstrom I.O."/>
            <person name="Guillou S."/>
            <person name="Cros-Aarteil S."/>
            <person name="Calhoun S."/>
            <person name="Haridas S."/>
            <person name="Kuo A."/>
            <person name="Mondo S."/>
            <person name="Pangilinan J."/>
            <person name="Riley R."/>
            <person name="LaButti K."/>
            <person name="Andreopoulos B."/>
            <person name="Lipzen A."/>
            <person name="Chen C."/>
            <person name="Yan M."/>
            <person name="Daum C."/>
            <person name="Ng V."/>
            <person name="Clum A."/>
            <person name="Steindorff A."/>
            <person name="Ohm R.A."/>
            <person name="Martin F."/>
            <person name="Silar P."/>
            <person name="Natvig D.O."/>
            <person name="Lalanne C."/>
            <person name="Gautier V."/>
            <person name="Ament-Velasquez S.L."/>
            <person name="Kruys A."/>
            <person name="Hutchinson M.I."/>
            <person name="Powell A.J."/>
            <person name="Barry K."/>
            <person name="Miller A.N."/>
            <person name="Grigoriev I.V."/>
            <person name="Debuchy R."/>
            <person name="Gladieux P."/>
            <person name="Hiltunen Thoren M."/>
            <person name="Johannesson H."/>
        </authorList>
    </citation>
    <scope>NUCLEOTIDE SEQUENCE</scope>
    <source>
        <strain evidence="3">FGSC 1904</strain>
    </source>
</reference>
<sequence>MTDHHKENNPEPGDKSHETPNQLHHAGLDNDQQLTAAVTRPHDIGARLLSLVTQQARAQKGRVTFWSLPREIRDMIWSEVLGPEDDIFQANITTWTQKRRVSTSSDSVSSDEAERLSSEDDQPRWTTETHESQSALLMSSRPPLPLAHLCRESRAFALQKYDSAYNKARRPGLTQERGPRFRWLSRSATRVLTMAIPSFYYSEQHYHYPTLKQGKMPFEEPLGENEFVVFRCWSPPPGYKGLRPGYLPTNIRPGGKLEALLEVLKNAKDYQIMLTIDEMAQWPFQVDQNLVRNWGIFDARTSGQEFAQDRRDPGSYNVFVPVQDKPAMVQLLRDLNRRGRMLDIKALGLSRHVRRGSGSGTRMVSRMHVLGPHLERPAAYFTEDGFRRLEDGEIFPNEDWWNTRKGRLREHEPDELLRMYVEHLERLWAENVEKHELASKSRYGRMPKLGFVYQFKINSSWAFQPTKLRNNR</sequence>